<dbReference type="Proteomes" id="UP000054097">
    <property type="component" value="Unassembled WGS sequence"/>
</dbReference>
<accession>A0A0C3BEG4</accession>
<reference evidence="3" key="2">
    <citation type="submission" date="2015-01" db="EMBL/GenBank/DDBJ databases">
        <title>Evolutionary Origins and Diversification of the Mycorrhizal Mutualists.</title>
        <authorList>
            <consortium name="DOE Joint Genome Institute"/>
            <consortium name="Mycorrhizal Genomics Consortium"/>
            <person name="Kohler A."/>
            <person name="Kuo A."/>
            <person name="Nagy L.G."/>
            <person name="Floudas D."/>
            <person name="Copeland A."/>
            <person name="Barry K.W."/>
            <person name="Cichocki N."/>
            <person name="Veneault-Fourrey C."/>
            <person name="LaButti K."/>
            <person name="Lindquist E.A."/>
            <person name="Lipzen A."/>
            <person name="Lundell T."/>
            <person name="Morin E."/>
            <person name="Murat C."/>
            <person name="Riley R."/>
            <person name="Ohm R."/>
            <person name="Sun H."/>
            <person name="Tunlid A."/>
            <person name="Henrissat B."/>
            <person name="Grigoriev I.V."/>
            <person name="Hibbett D.S."/>
            <person name="Martin F."/>
        </authorList>
    </citation>
    <scope>NUCLEOTIDE SEQUENCE [LARGE SCALE GENOMIC DNA]</scope>
    <source>
        <strain evidence="3">MAFF 305830</strain>
    </source>
</reference>
<keyword evidence="3" id="KW-1185">Reference proteome</keyword>
<feature type="transmembrane region" description="Helical" evidence="1">
    <location>
        <begin position="202"/>
        <end position="222"/>
    </location>
</feature>
<dbReference type="HOGENOM" id="CLU_1235697_0_0_1"/>
<evidence type="ECO:0000313" key="3">
    <source>
        <dbReference type="Proteomes" id="UP000054097"/>
    </source>
</evidence>
<keyword evidence="1" id="KW-0812">Transmembrane</keyword>
<proteinExistence type="predicted"/>
<evidence type="ECO:0000313" key="2">
    <source>
        <dbReference type="EMBL" id="KIM29856.1"/>
    </source>
</evidence>
<keyword evidence="1" id="KW-1133">Transmembrane helix</keyword>
<sequence length="224" mass="25366">MHYGDDDVLTKCVDKYEDIELSARQVFPIAEDALVLIAASVASLGTYRSRIDPRVWADVSKEVSEVWITTQTDLPKCRVIALNSVPDRRSPSLWMKVDEGARILDVKAALNRVYPSPSTRNMQVMGLGNLVLSDNHPVTENGYEYRTSCTTCERSRRRDSEDEEGLFYAVPEHLCLDPMDATEAMEHGPRPKPTVWARCRKGFLAVWHVIVFLICLPFSLCFSK</sequence>
<gene>
    <name evidence="2" type="ORF">M408DRAFT_108275</name>
</gene>
<protein>
    <submittedName>
        <fullName evidence="2">Uncharacterized protein</fullName>
    </submittedName>
</protein>
<organism evidence="2 3">
    <name type="scientific">Serendipita vermifera MAFF 305830</name>
    <dbReference type="NCBI Taxonomy" id="933852"/>
    <lineage>
        <taxon>Eukaryota</taxon>
        <taxon>Fungi</taxon>
        <taxon>Dikarya</taxon>
        <taxon>Basidiomycota</taxon>
        <taxon>Agaricomycotina</taxon>
        <taxon>Agaricomycetes</taxon>
        <taxon>Sebacinales</taxon>
        <taxon>Serendipitaceae</taxon>
        <taxon>Serendipita</taxon>
    </lineage>
</organism>
<reference evidence="2 3" key="1">
    <citation type="submission" date="2014-04" db="EMBL/GenBank/DDBJ databases">
        <authorList>
            <consortium name="DOE Joint Genome Institute"/>
            <person name="Kuo A."/>
            <person name="Zuccaro A."/>
            <person name="Kohler A."/>
            <person name="Nagy L.G."/>
            <person name="Floudas D."/>
            <person name="Copeland A."/>
            <person name="Barry K.W."/>
            <person name="Cichocki N."/>
            <person name="Veneault-Fourrey C."/>
            <person name="LaButti K."/>
            <person name="Lindquist E.A."/>
            <person name="Lipzen A."/>
            <person name="Lundell T."/>
            <person name="Morin E."/>
            <person name="Murat C."/>
            <person name="Sun H."/>
            <person name="Tunlid A."/>
            <person name="Henrissat B."/>
            <person name="Grigoriev I.V."/>
            <person name="Hibbett D.S."/>
            <person name="Martin F."/>
            <person name="Nordberg H.P."/>
            <person name="Cantor M.N."/>
            <person name="Hua S.X."/>
        </authorList>
    </citation>
    <scope>NUCLEOTIDE SEQUENCE [LARGE SCALE GENOMIC DNA]</scope>
    <source>
        <strain evidence="2 3">MAFF 305830</strain>
    </source>
</reference>
<name>A0A0C3BEG4_SERVB</name>
<evidence type="ECO:0000256" key="1">
    <source>
        <dbReference type="SAM" id="Phobius"/>
    </source>
</evidence>
<keyword evidence="1" id="KW-0472">Membrane</keyword>
<dbReference type="EMBL" id="KN824287">
    <property type="protein sequence ID" value="KIM29856.1"/>
    <property type="molecule type" value="Genomic_DNA"/>
</dbReference>
<dbReference type="AlphaFoldDB" id="A0A0C3BEG4"/>